<gene>
    <name evidence="2" type="ORF">BCR43DRAFT_463204</name>
</gene>
<dbReference type="PANTHER" id="PTHR22603">
    <property type="entry name" value="CHOLINE/ETHANOALAMINE KINASE"/>
    <property type="match status" value="1"/>
</dbReference>
<dbReference type="GO" id="GO:0004305">
    <property type="term" value="F:ethanolamine kinase activity"/>
    <property type="evidence" value="ECO:0007669"/>
    <property type="project" value="TreeGrafter"/>
</dbReference>
<keyword evidence="2" id="KW-0808">Transferase</keyword>
<dbReference type="OrthoDB" id="10267235at2759"/>
<dbReference type="PANTHER" id="PTHR22603:SF93">
    <property type="entry name" value="RE24176P"/>
    <property type="match status" value="1"/>
</dbReference>
<dbReference type="GO" id="GO:0006646">
    <property type="term" value="P:phosphatidylethanolamine biosynthetic process"/>
    <property type="evidence" value="ECO:0007669"/>
    <property type="project" value="TreeGrafter"/>
</dbReference>
<proteinExistence type="inferred from homology"/>
<evidence type="ECO:0000313" key="2">
    <source>
        <dbReference type="EMBL" id="ORY92140.1"/>
    </source>
</evidence>
<evidence type="ECO:0000313" key="3">
    <source>
        <dbReference type="Proteomes" id="UP000242180"/>
    </source>
</evidence>
<dbReference type="InParanoid" id="A0A1X2H2V2"/>
<reference evidence="2 3" key="1">
    <citation type="submission" date="2016-07" db="EMBL/GenBank/DDBJ databases">
        <title>Pervasive Adenine N6-methylation of Active Genes in Fungi.</title>
        <authorList>
            <consortium name="DOE Joint Genome Institute"/>
            <person name="Mondo S.J."/>
            <person name="Dannebaum R.O."/>
            <person name="Kuo R.C."/>
            <person name="Labutti K."/>
            <person name="Haridas S."/>
            <person name="Kuo A."/>
            <person name="Salamov A."/>
            <person name="Ahrendt S.R."/>
            <person name="Lipzen A."/>
            <person name="Sullivan W."/>
            <person name="Andreopoulos W.B."/>
            <person name="Clum A."/>
            <person name="Lindquist E."/>
            <person name="Daum C."/>
            <person name="Ramamoorthy G.K."/>
            <person name="Gryganskyi A."/>
            <person name="Culley D."/>
            <person name="Magnuson J.K."/>
            <person name="James T.Y."/>
            <person name="O'Malley M.A."/>
            <person name="Stajich J.E."/>
            <person name="Spatafora J.W."/>
            <person name="Visel A."/>
            <person name="Grigoriev I.V."/>
        </authorList>
    </citation>
    <scope>NUCLEOTIDE SEQUENCE [LARGE SCALE GENOMIC DNA]</scope>
    <source>
        <strain evidence="2 3">NRRL 2496</strain>
    </source>
</reference>
<dbReference type="InterPro" id="IPR011009">
    <property type="entry name" value="Kinase-like_dom_sf"/>
</dbReference>
<protein>
    <submittedName>
        <fullName evidence="2">Kinase-like domain-containing protein</fullName>
    </submittedName>
</protein>
<dbReference type="Pfam" id="PF01633">
    <property type="entry name" value="Choline_kinase"/>
    <property type="match status" value="1"/>
</dbReference>
<dbReference type="OMA" id="IETSIDY"/>
<keyword evidence="3" id="KW-1185">Reference proteome</keyword>
<dbReference type="GO" id="GO:0004103">
    <property type="term" value="F:choline kinase activity"/>
    <property type="evidence" value="ECO:0007669"/>
    <property type="project" value="TreeGrafter"/>
</dbReference>
<dbReference type="FunCoup" id="A0A1X2H2V2">
    <property type="interactions" value="390"/>
</dbReference>
<keyword evidence="2" id="KW-0418">Kinase</keyword>
<dbReference type="Gene3D" id="3.30.200.20">
    <property type="entry name" value="Phosphorylase Kinase, domain 1"/>
    <property type="match status" value="1"/>
</dbReference>
<name>A0A1X2H2V2_SYNRA</name>
<dbReference type="EMBL" id="MCGN01000010">
    <property type="protein sequence ID" value="ORY92140.1"/>
    <property type="molecule type" value="Genomic_DNA"/>
</dbReference>
<dbReference type="Gene3D" id="3.90.1200.10">
    <property type="match status" value="1"/>
</dbReference>
<dbReference type="AlphaFoldDB" id="A0A1X2H2V2"/>
<organism evidence="2 3">
    <name type="scientific">Syncephalastrum racemosum</name>
    <name type="common">Filamentous fungus</name>
    <dbReference type="NCBI Taxonomy" id="13706"/>
    <lineage>
        <taxon>Eukaryota</taxon>
        <taxon>Fungi</taxon>
        <taxon>Fungi incertae sedis</taxon>
        <taxon>Mucoromycota</taxon>
        <taxon>Mucoromycotina</taxon>
        <taxon>Mucoromycetes</taxon>
        <taxon>Mucorales</taxon>
        <taxon>Syncephalastraceae</taxon>
        <taxon>Syncephalastrum</taxon>
    </lineage>
</organism>
<dbReference type="SUPFAM" id="SSF56112">
    <property type="entry name" value="Protein kinase-like (PK-like)"/>
    <property type="match status" value="1"/>
</dbReference>
<comment type="similarity">
    <text evidence="1">Belongs to the choline/ethanolamine kinase family.</text>
</comment>
<sequence length="395" mass="45149">MSNAKSAPKRQFSGFMPANVRSVSSPALLDPNSIAPTNGTVLEENELEHVPSCDIVLDLLQLKDKKTLCDAVLNVTQTVLPDWAQGVTEVQLVRASGALTNAVFFVSAPNKPKLLLRIYGIGCESVVDRQNELAWLARLAPMATLGPQVLASFGNGRFEEYLESTTLTHADMRDPQVSCQIGEALRHLHSVTDIYPPSENCRLEAWRNITQYFTHLLELSSRDPHWADLWKRLELDQLPSQIEQLKKHVAKYSVIVFAHNDTQYGNVLRMHESGELVIVDFEYAGYNPRGFDIANHFTEWMYDYHCDQPHHMHLEYFPTHEERLRFATAYLEAGENKSHITPEALLEEVEPWVMATLLHWALWGLIQATQSEIDFDYMEYATERLVEFRKRLSQI</sequence>
<accession>A0A1X2H2V2</accession>
<dbReference type="GO" id="GO:0005737">
    <property type="term" value="C:cytoplasm"/>
    <property type="evidence" value="ECO:0007669"/>
    <property type="project" value="TreeGrafter"/>
</dbReference>
<dbReference type="CDD" id="cd05157">
    <property type="entry name" value="ETNK_euk"/>
    <property type="match status" value="1"/>
</dbReference>
<comment type="caution">
    <text evidence="2">The sequence shown here is derived from an EMBL/GenBank/DDBJ whole genome shotgun (WGS) entry which is preliminary data.</text>
</comment>
<dbReference type="Proteomes" id="UP000242180">
    <property type="component" value="Unassembled WGS sequence"/>
</dbReference>
<evidence type="ECO:0000256" key="1">
    <source>
        <dbReference type="ARBA" id="ARBA00038211"/>
    </source>
</evidence>
<dbReference type="STRING" id="13706.A0A1X2H2V2"/>